<protein>
    <submittedName>
        <fullName evidence="2">Transposase</fullName>
    </submittedName>
</protein>
<dbReference type="RefSeq" id="WP_042921684.1">
    <property type="nucleotide sequence ID" value="NZ_JBITTV010000005.1"/>
</dbReference>
<evidence type="ECO:0000259" key="1">
    <source>
        <dbReference type="SMART" id="SM01321"/>
    </source>
</evidence>
<dbReference type="NCBIfam" id="NF047646">
    <property type="entry name" value="REP_Tyr_transpos"/>
    <property type="match status" value="1"/>
</dbReference>
<dbReference type="PANTHER" id="PTHR36966">
    <property type="entry name" value="REP-ASSOCIATED TYROSINE TRANSPOSASE"/>
    <property type="match status" value="1"/>
</dbReference>
<evidence type="ECO:0000313" key="2">
    <source>
        <dbReference type="EMBL" id="KIZ34485.1"/>
    </source>
</evidence>
<accession>A0A0D7E1Z4</accession>
<dbReference type="InterPro" id="IPR036515">
    <property type="entry name" value="Transposase_17_sf"/>
</dbReference>
<dbReference type="InterPro" id="IPR002686">
    <property type="entry name" value="Transposase_17"/>
</dbReference>
<dbReference type="Gene3D" id="3.30.70.1290">
    <property type="entry name" value="Transposase IS200-like"/>
    <property type="match status" value="1"/>
</dbReference>
<dbReference type="GO" id="GO:0004803">
    <property type="term" value="F:transposase activity"/>
    <property type="evidence" value="ECO:0007669"/>
    <property type="project" value="InterPro"/>
</dbReference>
<name>A0A0D7E1Z4_STUST</name>
<reference evidence="2 3" key="1">
    <citation type="submission" date="2014-11" db="EMBL/GenBank/DDBJ databases">
        <title>Genomics and ecophysiology of heterotrophic nitrogen fixing bacteria isolated from estuarine surface water.</title>
        <authorList>
            <person name="Bentzon-Tilia M."/>
            <person name="Severin I."/>
            <person name="Hansen L.H."/>
            <person name="Riemann L."/>
        </authorList>
    </citation>
    <scope>NUCLEOTIDE SEQUENCE [LARGE SCALE GENOMIC DNA]</scope>
    <source>
        <strain evidence="2 3">BAL361</strain>
    </source>
</reference>
<dbReference type="Proteomes" id="UP000032439">
    <property type="component" value="Unassembled WGS sequence"/>
</dbReference>
<dbReference type="PATRIC" id="fig|316.110.peg.1442"/>
<proteinExistence type="predicted"/>
<feature type="domain" description="Transposase IS200-like" evidence="1">
    <location>
        <begin position="8"/>
        <end position="131"/>
    </location>
</feature>
<evidence type="ECO:0000313" key="3">
    <source>
        <dbReference type="Proteomes" id="UP000032439"/>
    </source>
</evidence>
<dbReference type="SUPFAM" id="SSF143422">
    <property type="entry name" value="Transposase IS200-like"/>
    <property type="match status" value="1"/>
</dbReference>
<comment type="caution">
    <text evidence="2">The sequence shown here is derived from an EMBL/GenBank/DDBJ whole genome shotgun (WGS) entry which is preliminary data.</text>
</comment>
<gene>
    <name evidence="2" type="ORF">LO50_17125</name>
</gene>
<organism evidence="2 3">
    <name type="scientific">Stutzerimonas stutzeri</name>
    <name type="common">Pseudomonas stutzeri</name>
    <dbReference type="NCBI Taxonomy" id="316"/>
    <lineage>
        <taxon>Bacteria</taxon>
        <taxon>Pseudomonadati</taxon>
        <taxon>Pseudomonadota</taxon>
        <taxon>Gammaproteobacteria</taxon>
        <taxon>Pseudomonadales</taxon>
        <taxon>Pseudomonadaceae</taxon>
        <taxon>Stutzerimonas</taxon>
    </lineage>
</organism>
<dbReference type="EMBL" id="JXXD01000167">
    <property type="protein sequence ID" value="KIZ34485.1"/>
    <property type="molecule type" value="Genomic_DNA"/>
</dbReference>
<dbReference type="SMART" id="SM01321">
    <property type="entry name" value="Y1_Tnp"/>
    <property type="match status" value="1"/>
</dbReference>
<dbReference type="AlphaFoldDB" id="A0A0D7E1Z4"/>
<dbReference type="GO" id="GO:0043565">
    <property type="term" value="F:sequence-specific DNA binding"/>
    <property type="evidence" value="ECO:0007669"/>
    <property type="project" value="TreeGrafter"/>
</dbReference>
<sequence length="177" mass="21020">MHYRRAFVPGGTFFFTLGLADRNQCLLTEHIDALRAAFRLVKARHPFEIVAQVVLPDHLHAVWRLPEGDADYPLRWALIKSGFSRRLPAYEAIPLSRRRKRERAVWQRRYWEHRIRDEEDLQRHIDYIHFNPVKHGHVSRAADWPYSSIHRYIRNRAIPVDWGGEVCAAGSIHVRWD</sequence>
<dbReference type="PANTHER" id="PTHR36966:SF1">
    <property type="entry name" value="REP-ASSOCIATED TYROSINE TRANSPOSASE"/>
    <property type="match status" value="1"/>
</dbReference>
<dbReference type="GO" id="GO:0006313">
    <property type="term" value="P:DNA transposition"/>
    <property type="evidence" value="ECO:0007669"/>
    <property type="project" value="InterPro"/>
</dbReference>
<dbReference type="InterPro" id="IPR052715">
    <property type="entry name" value="RAYT_transposase"/>
</dbReference>